<reference evidence="2 3" key="1">
    <citation type="submission" date="2017-03" db="EMBL/GenBank/DDBJ databases">
        <title>WGS assembly of Porphyra umbilicalis.</title>
        <authorList>
            <person name="Brawley S.H."/>
            <person name="Blouin N.A."/>
            <person name="Ficko-Blean E."/>
            <person name="Wheeler G.L."/>
            <person name="Lohr M."/>
            <person name="Goodson H.V."/>
            <person name="Jenkins J.W."/>
            <person name="Blaby-Haas C.E."/>
            <person name="Helliwell K.E."/>
            <person name="Chan C."/>
            <person name="Marriage T."/>
            <person name="Bhattacharya D."/>
            <person name="Klein A.S."/>
            <person name="Badis Y."/>
            <person name="Brodie J."/>
            <person name="Cao Y."/>
            <person name="Collen J."/>
            <person name="Dittami S.M."/>
            <person name="Gachon C.M."/>
            <person name="Green B.R."/>
            <person name="Karpowicz S."/>
            <person name="Kim J.W."/>
            <person name="Kudahl U."/>
            <person name="Lin S."/>
            <person name="Michel G."/>
            <person name="Mittag M."/>
            <person name="Olson B.J."/>
            <person name="Pangilinan J."/>
            <person name="Peng Y."/>
            <person name="Qiu H."/>
            <person name="Shu S."/>
            <person name="Singer J.T."/>
            <person name="Smith A.G."/>
            <person name="Sprecher B.N."/>
            <person name="Wagner V."/>
            <person name="Wang W."/>
            <person name="Wang Z.-Y."/>
            <person name="Yan J."/>
            <person name="Yarish C."/>
            <person name="Zoeuner-Riek S."/>
            <person name="Zhuang Y."/>
            <person name="Zou Y."/>
            <person name="Lindquist E.A."/>
            <person name="Grimwood J."/>
            <person name="Barry K."/>
            <person name="Rokhsar D.S."/>
            <person name="Schmutz J."/>
            <person name="Stiller J.W."/>
            <person name="Grossman A.R."/>
            <person name="Prochnik S.E."/>
        </authorList>
    </citation>
    <scope>NUCLEOTIDE SEQUENCE [LARGE SCALE GENOMIC DNA]</scope>
    <source>
        <strain evidence="2">4086291</strain>
    </source>
</reference>
<dbReference type="EMBL" id="KV919051">
    <property type="protein sequence ID" value="OSX72579.1"/>
    <property type="molecule type" value="Genomic_DNA"/>
</dbReference>
<sequence length="321" mass="35568">MRQWRRPRGPLGRRQRAQRRRPQRRRAAPPRLPGSRCAPAVEVCHCLGACLVLVACGRRRRRQSGRPTHPHLQMSTHADERRTRRRRCPPPNSRPKSRSGCRRRRCYPTCRIADHMCYRAAQGQCCPQTRGPVGGDWDRQVESTGRSPGRPRHESWPPSVAEWGQTRIVPFAERVASRRIRELARAAARQRTAPYQRCPPLATPLAAVVSVPPPKRLLATAAAPTEAFGASSPPPPLPPPLAPRPLARPGGRPSVARGAPPAACGCRRPPPPAPKAAAPLTIRRRAPTQLPTPRPGRRQGRGTRKLGCAQWRQAARWPDAG</sequence>
<organism evidence="2 3">
    <name type="scientific">Porphyra umbilicalis</name>
    <name type="common">Purple laver</name>
    <name type="synonym">Red alga</name>
    <dbReference type="NCBI Taxonomy" id="2786"/>
    <lineage>
        <taxon>Eukaryota</taxon>
        <taxon>Rhodophyta</taxon>
        <taxon>Bangiophyceae</taxon>
        <taxon>Bangiales</taxon>
        <taxon>Bangiaceae</taxon>
        <taxon>Porphyra</taxon>
    </lineage>
</organism>
<feature type="region of interest" description="Disordered" evidence="1">
    <location>
        <begin position="225"/>
        <end position="321"/>
    </location>
</feature>
<keyword evidence="3" id="KW-1185">Reference proteome</keyword>
<evidence type="ECO:0000313" key="2">
    <source>
        <dbReference type="EMBL" id="OSX72579.1"/>
    </source>
</evidence>
<protein>
    <submittedName>
        <fullName evidence="2">Uncharacterized protein</fullName>
    </submittedName>
</protein>
<dbReference type="Proteomes" id="UP000218209">
    <property type="component" value="Unassembled WGS sequence"/>
</dbReference>
<feature type="compositionally biased region" description="Basic residues" evidence="1">
    <location>
        <begin position="295"/>
        <end position="304"/>
    </location>
</feature>
<evidence type="ECO:0000313" key="3">
    <source>
        <dbReference type="Proteomes" id="UP000218209"/>
    </source>
</evidence>
<feature type="region of interest" description="Disordered" evidence="1">
    <location>
        <begin position="61"/>
        <end position="102"/>
    </location>
</feature>
<gene>
    <name evidence="2" type="ORF">BU14_0422s0011</name>
</gene>
<evidence type="ECO:0000256" key="1">
    <source>
        <dbReference type="SAM" id="MobiDB-lite"/>
    </source>
</evidence>
<feature type="compositionally biased region" description="Pro residues" evidence="1">
    <location>
        <begin position="232"/>
        <end position="243"/>
    </location>
</feature>
<feature type="region of interest" description="Disordered" evidence="1">
    <location>
        <begin position="1"/>
        <end position="33"/>
    </location>
</feature>
<accession>A0A1X6NVD1</accession>
<proteinExistence type="predicted"/>
<feature type="region of interest" description="Disordered" evidence="1">
    <location>
        <begin position="132"/>
        <end position="158"/>
    </location>
</feature>
<dbReference type="AlphaFoldDB" id="A0A1X6NVD1"/>
<name>A0A1X6NVD1_PORUM</name>
<feature type="compositionally biased region" description="Low complexity" evidence="1">
    <location>
        <begin position="244"/>
        <end position="267"/>
    </location>
</feature>
<feature type="compositionally biased region" description="Basic residues" evidence="1">
    <location>
        <begin position="1"/>
        <end position="28"/>
    </location>
</feature>